<feature type="active site" description="Charge relay system" evidence="5">
    <location>
        <position position="159"/>
    </location>
</feature>
<evidence type="ECO:0000256" key="3">
    <source>
        <dbReference type="ARBA" id="ARBA00022801"/>
    </source>
</evidence>
<feature type="domain" description="Fervidolysin-like N-terminal prodomain" evidence="8">
    <location>
        <begin position="43"/>
        <end position="113"/>
    </location>
</feature>
<dbReference type="InterPro" id="IPR054399">
    <property type="entry name" value="Fervidolysin-like_N_prodom"/>
</dbReference>
<evidence type="ECO:0000313" key="9">
    <source>
        <dbReference type="EMBL" id="MCM4079871.1"/>
    </source>
</evidence>
<feature type="domain" description="Peptidase S8/S53" evidence="7">
    <location>
        <begin position="150"/>
        <end position="396"/>
    </location>
</feature>
<evidence type="ECO:0000259" key="8">
    <source>
        <dbReference type="Pfam" id="PF22148"/>
    </source>
</evidence>
<sequence>MKLTKRRVTVGLISTAVVVSMTSVTTWALAADEAGTTSAAANTPVQLIVGYKAGIAKAATTRSLSAAGLRATDSGTSQSTLAEINASRVTVPNSRIAAAMASLRSDPNVAYVEKDVQVKEFDTTPNDPYFVLQNEMHSVKAPDAWDTTTGSGVVVAVIDTGVNARGDLAGATVPGHDFVNDDSSATDDRGHGTAVAALIAARGNNGSGMAGVCWTCKIMPVKVLDSRGSGTASDVAQGIIWAVKNGARILNLSLGGPGAKVLQDAVAYANINNAVVVAAAGNAGNTAFQYPAAYPDVVTVAATRRCTAYETQPTCTVGHQTLTSYSSRNASGATWVDVAAVGDVTSMTNDGTYVDASGTSFSAPIVAGVAALVKTKNPSYTGWSIAGSIYKAASARRVSGVTYGLVNASTSFDIPTDSIAPTATGISPNGGFARGSIPVRPVNLKDDRSGIQKSLLYVNGVYKSYSRNAPYGITFNTAGYSGKTNIELRIFDKANNQKVVKGVVTVDNKAPATKITSAPKSGTKLKGTVTIKFSGSDANGMGKWLLLINGKATQSRTVVKPFTFATTSVPKSFTVQVRGYDKAGNSTNSVKLTYTR</sequence>
<comment type="caution">
    <text evidence="9">The sequence shown here is derived from an EMBL/GenBank/DDBJ whole genome shotgun (WGS) entry which is preliminary data.</text>
</comment>
<dbReference type="Gene3D" id="3.40.50.200">
    <property type="entry name" value="Peptidase S8/S53 domain"/>
    <property type="match status" value="1"/>
</dbReference>
<dbReference type="EMBL" id="JAMQOL010000026">
    <property type="protein sequence ID" value="MCM4079871.1"/>
    <property type="molecule type" value="Genomic_DNA"/>
</dbReference>
<feature type="active site" description="Charge relay system" evidence="5">
    <location>
        <position position="191"/>
    </location>
</feature>
<evidence type="ECO:0000256" key="4">
    <source>
        <dbReference type="ARBA" id="ARBA00022825"/>
    </source>
</evidence>
<evidence type="ECO:0000256" key="1">
    <source>
        <dbReference type="ARBA" id="ARBA00011073"/>
    </source>
</evidence>
<dbReference type="Pfam" id="PF22148">
    <property type="entry name" value="Fervidolysin_NPro-like"/>
    <property type="match status" value="1"/>
</dbReference>
<accession>A0ABT0Y1H8</accession>
<dbReference type="InterPro" id="IPR013783">
    <property type="entry name" value="Ig-like_fold"/>
</dbReference>
<dbReference type="InterPro" id="IPR015500">
    <property type="entry name" value="Peptidase_S8_subtilisin-rel"/>
</dbReference>
<dbReference type="InterPro" id="IPR050131">
    <property type="entry name" value="Peptidase_S8_subtilisin-like"/>
</dbReference>
<dbReference type="SUPFAM" id="SSF52743">
    <property type="entry name" value="Subtilisin-like"/>
    <property type="match status" value="1"/>
</dbReference>
<dbReference type="InterPro" id="IPR036852">
    <property type="entry name" value="Peptidase_S8/S53_dom_sf"/>
</dbReference>
<dbReference type="Pfam" id="PF00082">
    <property type="entry name" value="Peptidase_S8"/>
    <property type="match status" value="1"/>
</dbReference>
<dbReference type="InterPro" id="IPR037045">
    <property type="entry name" value="S8pro/Inhibitor_I9_sf"/>
</dbReference>
<name>A0ABT0Y1H8_9ACTN</name>
<protein>
    <submittedName>
        <fullName evidence="9">S8 family serine peptidase</fullName>
    </submittedName>
</protein>
<keyword evidence="10" id="KW-1185">Reference proteome</keyword>
<reference evidence="9 10" key="1">
    <citation type="submission" date="2022-06" db="EMBL/GenBank/DDBJ databases">
        <title>Actinoplanes abujensis sp. nov., isolated from Nigerian arid soil.</title>
        <authorList>
            <person name="Ding P."/>
        </authorList>
    </citation>
    <scope>NUCLEOTIDE SEQUENCE [LARGE SCALE GENOMIC DNA]</scope>
    <source>
        <strain evidence="10">TRM88002</strain>
    </source>
</reference>
<dbReference type="Gene3D" id="2.60.40.10">
    <property type="entry name" value="Immunoglobulins"/>
    <property type="match status" value="2"/>
</dbReference>
<dbReference type="InterPro" id="IPR000209">
    <property type="entry name" value="Peptidase_S8/S53_dom"/>
</dbReference>
<evidence type="ECO:0000313" key="10">
    <source>
        <dbReference type="Proteomes" id="UP001523216"/>
    </source>
</evidence>
<dbReference type="RefSeq" id="WP_251799691.1">
    <property type="nucleotide sequence ID" value="NZ_JAMQOL010000026.1"/>
</dbReference>
<proteinExistence type="inferred from homology"/>
<keyword evidence="6" id="KW-0732">Signal</keyword>
<feature type="signal peptide" evidence="6">
    <location>
        <begin position="1"/>
        <end position="30"/>
    </location>
</feature>
<feature type="chain" id="PRO_5046152879" evidence="6">
    <location>
        <begin position="31"/>
        <end position="596"/>
    </location>
</feature>
<keyword evidence="2 5" id="KW-0645">Protease</keyword>
<keyword evidence="4 5" id="KW-0720">Serine protease</keyword>
<dbReference type="PRINTS" id="PR00723">
    <property type="entry name" value="SUBTILISIN"/>
</dbReference>
<dbReference type="PROSITE" id="PS00138">
    <property type="entry name" value="SUBTILASE_SER"/>
    <property type="match status" value="1"/>
</dbReference>
<dbReference type="PANTHER" id="PTHR43806:SF11">
    <property type="entry name" value="CEREVISIN-RELATED"/>
    <property type="match status" value="1"/>
</dbReference>
<dbReference type="PROSITE" id="PS51892">
    <property type="entry name" value="SUBTILASE"/>
    <property type="match status" value="1"/>
</dbReference>
<evidence type="ECO:0000256" key="6">
    <source>
        <dbReference type="SAM" id="SignalP"/>
    </source>
</evidence>
<dbReference type="PANTHER" id="PTHR43806">
    <property type="entry name" value="PEPTIDASE S8"/>
    <property type="match status" value="1"/>
</dbReference>
<evidence type="ECO:0000259" key="7">
    <source>
        <dbReference type="Pfam" id="PF00082"/>
    </source>
</evidence>
<evidence type="ECO:0000256" key="2">
    <source>
        <dbReference type="ARBA" id="ARBA00022670"/>
    </source>
</evidence>
<keyword evidence="3 5" id="KW-0378">Hydrolase</keyword>
<organism evidence="9 10">
    <name type="scientific">Paractinoplanes hotanensis</name>
    <dbReference type="NCBI Taxonomy" id="2906497"/>
    <lineage>
        <taxon>Bacteria</taxon>
        <taxon>Bacillati</taxon>
        <taxon>Actinomycetota</taxon>
        <taxon>Actinomycetes</taxon>
        <taxon>Micromonosporales</taxon>
        <taxon>Micromonosporaceae</taxon>
        <taxon>Paractinoplanes</taxon>
    </lineage>
</organism>
<evidence type="ECO:0000256" key="5">
    <source>
        <dbReference type="PROSITE-ProRule" id="PRU01240"/>
    </source>
</evidence>
<dbReference type="Proteomes" id="UP001523216">
    <property type="component" value="Unassembled WGS sequence"/>
</dbReference>
<gene>
    <name evidence="9" type="ORF">LXN57_20035</name>
</gene>
<dbReference type="InterPro" id="IPR023828">
    <property type="entry name" value="Peptidase_S8_Ser-AS"/>
</dbReference>
<dbReference type="Gene3D" id="3.30.70.80">
    <property type="entry name" value="Peptidase S8 propeptide/proteinase inhibitor I9"/>
    <property type="match status" value="1"/>
</dbReference>
<feature type="active site" description="Charge relay system" evidence="5">
    <location>
        <position position="360"/>
    </location>
</feature>
<comment type="similarity">
    <text evidence="1 5">Belongs to the peptidase S8 family.</text>
</comment>